<dbReference type="Proteomes" id="UP000306050">
    <property type="component" value="Chromosome SGRAM_20"/>
</dbReference>
<reference evidence="2 3" key="1">
    <citation type="submission" date="2019-05" db="EMBL/GenBank/DDBJ databases">
        <title>Sporisorium graminicola CBS 10092 draft sequencing and annotation.</title>
        <authorList>
            <person name="Solano-Gonzalez S."/>
            <person name="Caddick M.X."/>
            <person name="Darby A."/>
        </authorList>
    </citation>
    <scope>NUCLEOTIDE SEQUENCE [LARGE SCALE GENOMIC DNA]</scope>
    <source>
        <strain evidence="2 3">CBS 10092</strain>
    </source>
</reference>
<evidence type="ECO:0000256" key="1">
    <source>
        <dbReference type="SAM" id="SignalP"/>
    </source>
</evidence>
<organism evidence="2 3">
    <name type="scientific">Sporisorium graminicola</name>
    <dbReference type="NCBI Taxonomy" id="280036"/>
    <lineage>
        <taxon>Eukaryota</taxon>
        <taxon>Fungi</taxon>
        <taxon>Dikarya</taxon>
        <taxon>Basidiomycota</taxon>
        <taxon>Ustilaginomycotina</taxon>
        <taxon>Ustilaginomycetes</taxon>
        <taxon>Ustilaginales</taxon>
        <taxon>Ustilaginaceae</taxon>
        <taxon>Sporisorium</taxon>
    </lineage>
</organism>
<dbReference type="GeneID" id="40726263"/>
<evidence type="ECO:0000313" key="2">
    <source>
        <dbReference type="EMBL" id="TKY87787.1"/>
    </source>
</evidence>
<keyword evidence="3" id="KW-1185">Reference proteome</keyword>
<name>A0A4U7KUK1_9BASI</name>
<dbReference type="RefSeq" id="XP_029739772.1">
    <property type="nucleotide sequence ID" value="XM_029883966.1"/>
</dbReference>
<dbReference type="EMBL" id="SRRM01000012">
    <property type="protein sequence ID" value="TKY87787.1"/>
    <property type="molecule type" value="Genomic_DNA"/>
</dbReference>
<gene>
    <name evidence="2" type="ORF">EX895_003368</name>
</gene>
<accession>A0A4U7KUK1</accession>
<comment type="caution">
    <text evidence="2">The sequence shown here is derived from an EMBL/GenBank/DDBJ whole genome shotgun (WGS) entry which is preliminary data.</text>
</comment>
<sequence length="294" mass="33516">MASFDVVLFVILVVLTCVCPAIAPFTRLDELERIFSAPQHSSLLETLPSWDSLGHYSSEQHPSHDGTLSDILLQSLSQSEHDHQVPVAQEHRTDRPADELIAAPSLPAAALAFRELDLGERNLEIGLVKWHFYDRLKASQRDLQLRTWPYVEHLSEQELLNRLSAVLILEQRFGPWPYKIGNQEYLLYQSGAAPAFDPRTMDQTNSHTRVYFNVLRDVAQSGSGKYQFIGTFRAPDRSRVIPYRSATLEPTAVRMISIRHVYGTSSTFQLEFEPWSSYLARYRQQRALERGSGS</sequence>
<feature type="chain" id="PRO_5020264573" description="SUN domain-containing protein" evidence="1">
    <location>
        <begin position="24"/>
        <end position="294"/>
    </location>
</feature>
<dbReference type="KEGG" id="sgra:EX895_003368"/>
<feature type="signal peptide" evidence="1">
    <location>
        <begin position="1"/>
        <end position="23"/>
    </location>
</feature>
<dbReference type="OrthoDB" id="10513432at2759"/>
<evidence type="ECO:0000313" key="3">
    <source>
        <dbReference type="Proteomes" id="UP000306050"/>
    </source>
</evidence>
<evidence type="ECO:0008006" key="4">
    <source>
        <dbReference type="Google" id="ProtNLM"/>
    </source>
</evidence>
<protein>
    <recommendedName>
        <fullName evidence="4">SUN domain-containing protein</fullName>
    </recommendedName>
</protein>
<dbReference type="AlphaFoldDB" id="A0A4U7KUK1"/>
<keyword evidence="1" id="KW-0732">Signal</keyword>
<proteinExistence type="predicted"/>